<dbReference type="EMBL" id="KN817724">
    <property type="protein sequence ID" value="KJA13663.1"/>
    <property type="molecule type" value="Genomic_DNA"/>
</dbReference>
<sequence>MAKRTFGERGQTFGALLLSEWWVSSKYIVLLVVTLAFAALIHFNTSQFLTNMAIIHYCADDEIERNMGHIKFGESRLFSESFWQMQNRYCYHSFRVPRGPLLVLPMVDNRDNGLGVIPILYDGSFGEINGVAIQSQVLPDIIPVSGWLRLKENLAIKVTAIRTKINMVKRKWAIVSGA</sequence>
<proteinExistence type="predicted"/>
<dbReference type="AlphaFoldDB" id="A0A0D2LS99"/>
<keyword evidence="3" id="KW-1185">Reference proteome</keyword>
<name>A0A0D2LS99_HYPSF</name>
<evidence type="ECO:0000313" key="3">
    <source>
        <dbReference type="Proteomes" id="UP000054270"/>
    </source>
</evidence>
<protein>
    <submittedName>
        <fullName evidence="2">Uncharacterized protein</fullName>
    </submittedName>
</protein>
<gene>
    <name evidence="2" type="ORF">HYPSUDRAFT_209363</name>
</gene>
<accession>A0A0D2LS99</accession>
<reference evidence="3" key="1">
    <citation type="submission" date="2014-04" db="EMBL/GenBank/DDBJ databases">
        <title>Evolutionary Origins and Diversification of the Mycorrhizal Mutualists.</title>
        <authorList>
            <consortium name="DOE Joint Genome Institute"/>
            <consortium name="Mycorrhizal Genomics Consortium"/>
            <person name="Kohler A."/>
            <person name="Kuo A."/>
            <person name="Nagy L.G."/>
            <person name="Floudas D."/>
            <person name="Copeland A."/>
            <person name="Barry K.W."/>
            <person name="Cichocki N."/>
            <person name="Veneault-Fourrey C."/>
            <person name="LaButti K."/>
            <person name="Lindquist E.A."/>
            <person name="Lipzen A."/>
            <person name="Lundell T."/>
            <person name="Morin E."/>
            <person name="Murat C."/>
            <person name="Riley R."/>
            <person name="Ohm R."/>
            <person name="Sun H."/>
            <person name="Tunlid A."/>
            <person name="Henrissat B."/>
            <person name="Grigoriev I.V."/>
            <person name="Hibbett D.S."/>
            <person name="Martin F."/>
        </authorList>
    </citation>
    <scope>NUCLEOTIDE SEQUENCE [LARGE SCALE GENOMIC DNA]</scope>
    <source>
        <strain evidence="3">FD-334 SS-4</strain>
    </source>
</reference>
<keyword evidence="1" id="KW-1133">Transmembrane helix</keyword>
<organism evidence="2 3">
    <name type="scientific">Hypholoma sublateritium (strain FD-334 SS-4)</name>
    <dbReference type="NCBI Taxonomy" id="945553"/>
    <lineage>
        <taxon>Eukaryota</taxon>
        <taxon>Fungi</taxon>
        <taxon>Dikarya</taxon>
        <taxon>Basidiomycota</taxon>
        <taxon>Agaricomycotina</taxon>
        <taxon>Agaricomycetes</taxon>
        <taxon>Agaricomycetidae</taxon>
        <taxon>Agaricales</taxon>
        <taxon>Agaricineae</taxon>
        <taxon>Strophariaceae</taxon>
        <taxon>Hypholoma</taxon>
    </lineage>
</organism>
<evidence type="ECO:0000256" key="1">
    <source>
        <dbReference type="SAM" id="Phobius"/>
    </source>
</evidence>
<dbReference type="Proteomes" id="UP000054270">
    <property type="component" value="Unassembled WGS sequence"/>
</dbReference>
<feature type="transmembrane region" description="Helical" evidence="1">
    <location>
        <begin position="27"/>
        <end position="45"/>
    </location>
</feature>
<keyword evidence="1" id="KW-0472">Membrane</keyword>
<evidence type="ECO:0000313" key="2">
    <source>
        <dbReference type="EMBL" id="KJA13663.1"/>
    </source>
</evidence>
<keyword evidence="1" id="KW-0812">Transmembrane</keyword>